<dbReference type="Gene3D" id="1.25.10.10">
    <property type="entry name" value="Leucine-rich Repeat Variant"/>
    <property type="match status" value="1"/>
</dbReference>
<organism evidence="1 2">
    <name type="scientific">Candidatus Argoarchaeum ethanivorans</name>
    <dbReference type="NCBI Taxonomy" id="2608793"/>
    <lineage>
        <taxon>Archaea</taxon>
        <taxon>Methanobacteriati</taxon>
        <taxon>Methanobacteriota</taxon>
        <taxon>Stenosarchaea group</taxon>
        <taxon>Methanomicrobia</taxon>
        <taxon>Methanosarcinales</taxon>
        <taxon>Methanosarcinales incertae sedis</taxon>
        <taxon>GOM Arc I cluster</taxon>
        <taxon>Candidatus Argoarchaeum</taxon>
    </lineage>
</organism>
<protein>
    <submittedName>
        <fullName evidence="1">HEAT repeats</fullName>
    </submittedName>
</protein>
<comment type="caution">
    <text evidence="1">The sequence shown here is derived from an EMBL/GenBank/DDBJ whole genome shotgun (WGS) entry which is preliminary data.</text>
</comment>
<dbReference type="InterPro" id="IPR011989">
    <property type="entry name" value="ARM-like"/>
</dbReference>
<gene>
    <name evidence="1" type="ORF">DIAAKJNI_00456</name>
</gene>
<evidence type="ECO:0000313" key="2">
    <source>
        <dbReference type="Proteomes" id="UP000639006"/>
    </source>
</evidence>
<name>A0A811T788_9EURY</name>
<dbReference type="Proteomes" id="UP000639006">
    <property type="component" value="Unassembled WGS sequence"/>
</dbReference>
<dbReference type="InterPro" id="IPR016024">
    <property type="entry name" value="ARM-type_fold"/>
</dbReference>
<dbReference type="EMBL" id="CAJHIQ010000027">
    <property type="protein sequence ID" value="CAD6493246.1"/>
    <property type="molecule type" value="Genomic_DNA"/>
</dbReference>
<dbReference type="AlphaFoldDB" id="A0A811T788"/>
<evidence type="ECO:0000313" key="1">
    <source>
        <dbReference type="EMBL" id="CAD6493246.1"/>
    </source>
</evidence>
<accession>A0A811T788</accession>
<reference evidence="1" key="1">
    <citation type="submission" date="2020-10" db="EMBL/GenBank/DDBJ databases">
        <authorList>
            <person name="Hahn C.J."/>
            <person name="Laso-Perez R."/>
            <person name="Vulcano F."/>
            <person name="Vaziourakis K.-M."/>
            <person name="Stokke R."/>
            <person name="Steen I.H."/>
            <person name="Teske A."/>
            <person name="Boetius A."/>
            <person name="Liebeke M."/>
            <person name="Amann R."/>
            <person name="Knittel K."/>
        </authorList>
    </citation>
    <scope>NUCLEOTIDE SEQUENCE</scope>
    <source>
        <strain evidence="1">Gfbio:e3339647-f889-4370-9287-4fb5cb688e4c:AG392M11_GoMArc1</strain>
    </source>
</reference>
<dbReference type="SUPFAM" id="SSF48371">
    <property type="entry name" value="ARM repeat"/>
    <property type="match status" value="2"/>
</dbReference>
<sequence length="651" mass="74626">MDDLALTGIISRDAGTLSFWHRAFLNYFASKALADKYLENPKVLENIKNKLAWEPIIIGSAEHLDDSTEFIENIKGTNLFLASACMVEARKISVHTIKDIVSQLATKCSSPIGVIRYRSIWYLKRIKSEHIADIFFNFLENNKYPDVWKNALEEVAKEKSDRAKRAVYEFIDWDEGSFFLGSTQGSVAKALSNFDVDDQLRVIEIWRKKPDIFTDGDCREAIRNIIREGRLTERVKKGLLDFYLEKEENNTDKYEKEARLADVLIDIGDENFVPKLIESFETRDPHNFSYKTEDVLASYKSERIIDQLSSKATDRKNSDLIREGCSGALSKSKGMVSLSIFEKLLEDKNLKVRTNAIKGLDRFPAANVKNFLLKCVNDEDAWMQYESIKILGDKGLLVELVNKDMFAENFYSVCVGILLEQIRKYNLREMLPVLIWLKTKVSGDDRLLIDIAHTYYVIGEKEKAKEIIESFFHENELVIDQFGLSDLAEISPTFDPPYALRLIKEVLKSIDKFGDKKGYWENICIDSLERIGSKEALDMLKDLAERYAAQKHIINIERSLRSINRLATNGDEEWYINFIKSNPHLERSDLNRAIEGLGIVGSKKSIPIIKEIAALHRTEESIINSCFLSIENIYKATGILTEIAEKDLLEN</sequence>
<proteinExistence type="predicted"/>